<dbReference type="EMBL" id="JAVYJV010000011">
    <property type="protein sequence ID" value="KAK4359630.1"/>
    <property type="molecule type" value="Genomic_DNA"/>
</dbReference>
<organism evidence="2 3">
    <name type="scientific">Anisodus tanguticus</name>
    <dbReference type="NCBI Taxonomy" id="243964"/>
    <lineage>
        <taxon>Eukaryota</taxon>
        <taxon>Viridiplantae</taxon>
        <taxon>Streptophyta</taxon>
        <taxon>Embryophyta</taxon>
        <taxon>Tracheophyta</taxon>
        <taxon>Spermatophyta</taxon>
        <taxon>Magnoliopsida</taxon>
        <taxon>eudicotyledons</taxon>
        <taxon>Gunneridae</taxon>
        <taxon>Pentapetalae</taxon>
        <taxon>asterids</taxon>
        <taxon>lamiids</taxon>
        <taxon>Solanales</taxon>
        <taxon>Solanaceae</taxon>
        <taxon>Solanoideae</taxon>
        <taxon>Hyoscyameae</taxon>
        <taxon>Anisodus</taxon>
    </lineage>
</organism>
<keyword evidence="3" id="KW-1185">Reference proteome</keyword>
<proteinExistence type="predicted"/>
<feature type="signal peptide" evidence="1">
    <location>
        <begin position="1"/>
        <end position="22"/>
    </location>
</feature>
<gene>
    <name evidence="2" type="ORF">RND71_021859</name>
</gene>
<feature type="chain" id="PRO_5042144968" evidence="1">
    <location>
        <begin position="23"/>
        <end position="65"/>
    </location>
</feature>
<keyword evidence="1" id="KW-0732">Signal</keyword>
<sequence>MLGTSLRAATGLAYLLLQHVTGTIFEYVKTDSKDEGSQLSSIEVETIWPSLEKNLALMTCRIVDC</sequence>
<reference evidence="2" key="1">
    <citation type="submission" date="2023-12" db="EMBL/GenBank/DDBJ databases">
        <title>Genome assembly of Anisodus tanguticus.</title>
        <authorList>
            <person name="Wang Y.-J."/>
        </authorList>
    </citation>
    <scope>NUCLEOTIDE SEQUENCE</scope>
    <source>
        <strain evidence="2">KB-2021</strain>
        <tissue evidence="2">Leaf</tissue>
    </source>
</reference>
<evidence type="ECO:0000256" key="1">
    <source>
        <dbReference type="SAM" id="SignalP"/>
    </source>
</evidence>
<protein>
    <submittedName>
        <fullName evidence="2">Uncharacterized protein</fullName>
    </submittedName>
</protein>
<comment type="caution">
    <text evidence="2">The sequence shown here is derived from an EMBL/GenBank/DDBJ whole genome shotgun (WGS) entry which is preliminary data.</text>
</comment>
<dbReference type="Proteomes" id="UP001291623">
    <property type="component" value="Unassembled WGS sequence"/>
</dbReference>
<accession>A0AAE1RXB5</accession>
<dbReference type="AlphaFoldDB" id="A0AAE1RXB5"/>
<name>A0AAE1RXB5_9SOLA</name>
<evidence type="ECO:0000313" key="2">
    <source>
        <dbReference type="EMBL" id="KAK4359630.1"/>
    </source>
</evidence>
<evidence type="ECO:0000313" key="3">
    <source>
        <dbReference type="Proteomes" id="UP001291623"/>
    </source>
</evidence>